<reference evidence="1" key="1">
    <citation type="submission" date="2022-06" db="EMBL/GenBank/DDBJ databases">
        <authorList>
            <person name="Legras J.-L."/>
            <person name="Devillers H."/>
            <person name="Grondin C."/>
        </authorList>
    </citation>
    <scope>NUCLEOTIDE SEQUENCE</scope>
    <source>
        <strain evidence="1">CLIB 1444</strain>
    </source>
</reference>
<keyword evidence="2" id="KW-1185">Reference proteome</keyword>
<organism evidence="1 2">
    <name type="scientific">[Candida] jaroonii</name>
    <dbReference type="NCBI Taxonomy" id="467808"/>
    <lineage>
        <taxon>Eukaryota</taxon>
        <taxon>Fungi</taxon>
        <taxon>Dikarya</taxon>
        <taxon>Ascomycota</taxon>
        <taxon>Saccharomycotina</taxon>
        <taxon>Pichiomycetes</taxon>
        <taxon>Debaryomycetaceae</taxon>
        <taxon>Yamadazyma</taxon>
    </lineage>
</organism>
<proteinExistence type="predicted"/>
<keyword evidence="1" id="KW-0378">Hydrolase</keyword>
<accession>A0ACA9Y2D5</accession>
<evidence type="ECO:0000313" key="1">
    <source>
        <dbReference type="EMBL" id="CAH6719093.1"/>
    </source>
</evidence>
<dbReference type="EMBL" id="CALSDN010000002">
    <property type="protein sequence ID" value="CAH6719093.1"/>
    <property type="molecule type" value="Genomic_DNA"/>
</dbReference>
<name>A0ACA9Y2D5_9ASCO</name>
<sequence length="547" mass="63482">MKLSLLSLASFAIAVPSRQNPFSLQHDILQEHPEFFDQFHELDIGNAELQQLEDSWKHLLRGLTYDELKHHVVEAQRFISGRKKEDRVEYNHQSSVENDSHFNFMDENDADFDILTMEGEENYQLRIKETNPESLNIDTVKQYVGYMDVRDVDKHFFYWFFESRNDPKNDPIILWLNGGPGCSSNGGLFFELGSSSINATLQPVYNPYSWNSNASVIFLDQPVGVGYSYGGKEKVDTSTKAAKDVYIFLELFFKKFPQYLNNKFHLTGESYAGHYVPRIGAEILDHPERSFELASMMVGNGAVYKFYQSHYDQKMLCSEGGLDPILTDEQCEQMDTYLNKCLAFKQICDTFLNTIACIPSNYYCNLTYAPLKELNLNNYDLRRKCEDNDLCYEDMTYVGDYLNLKSTKEAIGIPSDLEFQFCSEDVSDEFTYTHDRQVPYQKYIAKVLDYGVPVLHYAGDKDFQCHWLGYNAVSNTVQHKYQEEFTNSEFKPWINNGKERGQVRGYDKFTFLRVYDAGHMVPHDQPEIALDMLNQWLSGDYTFGYEV</sequence>
<dbReference type="Proteomes" id="UP001152531">
    <property type="component" value="Unassembled WGS sequence"/>
</dbReference>
<keyword evidence="1" id="KW-0121">Carboxypeptidase</keyword>
<evidence type="ECO:0000313" key="2">
    <source>
        <dbReference type="Proteomes" id="UP001152531"/>
    </source>
</evidence>
<comment type="caution">
    <text evidence="1">The sequence shown here is derived from an EMBL/GenBank/DDBJ whole genome shotgun (WGS) entry which is preliminary data.</text>
</comment>
<keyword evidence="1" id="KW-0645">Protease</keyword>
<gene>
    <name evidence="1" type="ORF">CLIB1444_02S00782</name>
</gene>
<protein>
    <submittedName>
        <fullName evidence="1">Carboxypeptidase Y</fullName>
    </submittedName>
</protein>